<protein>
    <submittedName>
        <fullName evidence="1">HAD family hydrolase</fullName>
    </submittedName>
</protein>
<proteinExistence type="predicted"/>
<accession>A0A7D4C861</accession>
<dbReference type="PANTHER" id="PTHR43434:SF1">
    <property type="entry name" value="PHOSPHOGLYCOLATE PHOSPHATASE"/>
    <property type="match status" value="1"/>
</dbReference>
<dbReference type="InterPro" id="IPR023214">
    <property type="entry name" value="HAD_sf"/>
</dbReference>
<keyword evidence="1" id="KW-0378">Hydrolase</keyword>
<name>A0A7D4C861_9BACL</name>
<organism evidence="1 2">
    <name type="scientific">Kroppenstedtia pulmonis</name>
    <dbReference type="NCBI Taxonomy" id="1380685"/>
    <lineage>
        <taxon>Bacteria</taxon>
        <taxon>Bacillati</taxon>
        <taxon>Bacillota</taxon>
        <taxon>Bacilli</taxon>
        <taxon>Bacillales</taxon>
        <taxon>Thermoactinomycetaceae</taxon>
        <taxon>Kroppenstedtia</taxon>
    </lineage>
</organism>
<gene>
    <name evidence="1" type="ORF">GXN76_13090</name>
</gene>
<dbReference type="GO" id="GO:0006281">
    <property type="term" value="P:DNA repair"/>
    <property type="evidence" value="ECO:0007669"/>
    <property type="project" value="TreeGrafter"/>
</dbReference>
<dbReference type="SFLD" id="SFLDS00003">
    <property type="entry name" value="Haloacid_Dehalogenase"/>
    <property type="match status" value="1"/>
</dbReference>
<dbReference type="Gene3D" id="3.40.50.1000">
    <property type="entry name" value="HAD superfamily/HAD-like"/>
    <property type="match status" value="1"/>
</dbReference>
<dbReference type="EMBL" id="CP048104">
    <property type="protein sequence ID" value="QKG85316.1"/>
    <property type="molecule type" value="Genomic_DNA"/>
</dbReference>
<dbReference type="CDD" id="cd01427">
    <property type="entry name" value="HAD_like"/>
    <property type="match status" value="1"/>
</dbReference>
<evidence type="ECO:0000313" key="2">
    <source>
        <dbReference type="Proteomes" id="UP000503088"/>
    </source>
</evidence>
<dbReference type="GO" id="GO:0008967">
    <property type="term" value="F:phosphoglycolate phosphatase activity"/>
    <property type="evidence" value="ECO:0007669"/>
    <property type="project" value="TreeGrafter"/>
</dbReference>
<dbReference type="Proteomes" id="UP000503088">
    <property type="component" value="Chromosome"/>
</dbReference>
<dbReference type="AlphaFoldDB" id="A0A7D4C861"/>
<dbReference type="InterPro" id="IPR050155">
    <property type="entry name" value="HAD-like_hydrolase_sf"/>
</dbReference>
<evidence type="ECO:0000313" key="1">
    <source>
        <dbReference type="EMBL" id="QKG85316.1"/>
    </source>
</evidence>
<keyword evidence="2" id="KW-1185">Reference proteome</keyword>
<sequence>MYEVVLFDVDGVLLSEKRCFDATTLSVWELLYSEHALGLEGATFHASPDETEIEEIRRQVFHDEQVLSWLKARGINSNWDMVTLLFGFQLQELLKQLNEIDPAFVEKVLNYPLNQRALVKIGNQARQSGLNFEPDFGAILDVLEEAGTGETNLLYRIKLHVQDWSGMRVDSFHHGSQLWRLGREVYQEWYLGAELFEKVEGKQARHPEKQGYLYQEIPLADPDVIADMLDGLVQRGIELGIGTGRPALETEVPLQSLGLYSAFEPDRIVTADDVRYAEEVYPDYAPLGKPEPFTYVKAFIKRQASDAKSVAADLPLSGADKILIVGDSVADLLAARKIGCRFAATLTGQAGQEARSKFEEMGADYILDDVTQLSAVIEEEAAKTQQKEAEQSAD</sequence>
<reference evidence="1 2" key="1">
    <citation type="submission" date="2020-01" db="EMBL/GenBank/DDBJ databases">
        <authorList>
            <person name="Gulvik C.A."/>
            <person name="Batra D.G."/>
        </authorList>
    </citation>
    <scope>NUCLEOTIDE SEQUENCE [LARGE SCALE GENOMIC DNA]</scope>
    <source>
        <strain evidence="1 2">W9323</strain>
    </source>
</reference>
<dbReference type="SUPFAM" id="SSF56784">
    <property type="entry name" value="HAD-like"/>
    <property type="match status" value="1"/>
</dbReference>
<dbReference type="PANTHER" id="PTHR43434">
    <property type="entry name" value="PHOSPHOGLYCOLATE PHOSPHATASE"/>
    <property type="match status" value="1"/>
</dbReference>
<dbReference type="Pfam" id="PF13242">
    <property type="entry name" value="Hydrolase_like"/>
    <property type="match status" value="1"/>
</dbReference>
<dbReference type="SFLD" id="SFLDG01129">
    <property type="entry name" value="C1.5:_HAD__Beta-PGM__Phosphata"/>
    <property type="match status" value="1"/>
</dbReference>
<dbReference type="RefSeq" id="WP_173223859.1">
    <property type="nucleotide sequence ID" value="NZ_CP048104.1"/>
</dbReference>
<dbReference type="KEGG" id="kpul:GXN76_13090"/>
<dbReference type="InterPro" id="IPR036412">
    <property type="entry name" value="HAD-like_sf"/>
</dbReference>